<feature type="region of interest" description="Disordered" evidence="1">
    <location>
        <begin position="1"/>
        <end position="29"/>
    </location>
</feature>
<reference evidence="3 4" key="1">
    <citation type="submission" date="2019-05" db="EMBL/GenBank/DDBJ databases">
        <title>Sporisorium graminicola CBS 10092 draft sequencing and annotation.</title>
        <authorList>
            <person name="Solano-Gonzalez S."/>
            <person name="Caddick M.X."/>
            <person name="Darby A."/>
        </authorList>
    </citation>
    <scope>NUCLEOTIDE SEQUENCE [LARGE SCALE GENOMIC DNA]</scope>
    <source>
        <strain evidence="3 4">CBS 10092</strain>
    </source>
</reference>
<keyword evidence="2" id="KW-0472">Membrane</keyword>
<dbReference type="GeneID" id="40724784"/>
<evidence type="ECO:0000313" key="4">
    <source>
        <dbReference type="Proteomes" id="UP000306050"/>
    </source>
</evidence>
<comment type="caution">
    <text evidence="3">The sequence shown here is derived from an EMBL/GenBank/DDBJ whole genome shotgun (WGS) entry which is preliminary data.</text>
</comment>
<organism evidence="3 4">
    <name type="scientific">Sporisorium graminicola</name>
    <dbReference type="NCBI Taxonomy" id="280036"/>
    <lineage>
        <taxon>Eukaryota</taxon>
        <taxon>Fungi</taxon>
        <taxon>Dikarya</taxon>
        <taxon>Basidiomycota</taxon>
        <taxon>Ustilaginomycotina</taxon>
        <taxon>Ustilaginomycetes</taxon>
        <taxon>Ustilaginales</taxon>
        <taxon>Ustilaginaceae</taxon>
        <taxon>Sporisorium</taxon>
    </lineage>
</organism>
<feature type="compositionally biased region" description="Low complexity" evidence="1">
    <location>
        <begin position="2487"/>
        <end position="2513"/>
    </location>
</feature>
<dbReference type="RefSeq" id="XP_029741343.1">
    <property type="nucleotide sequence ID" value="XM_029882488.1"/>
</dbReference>
<evidence type="ECO:0000313" key="3">
    <source>
        <dbReference type="EMBL" id="TKY89358.1"/>
    </source>
</evidence>
<gene>
    <name evidence="3" type="ORF">EX895_001889</name>
</gene>
<name>A0A4U7L0U2_9BASI</name>
<keyword evidence="2" id="KW-0812">Transmembrane</keyword>
<feature type="compositionally biased region" description="Polar residues" evidence="1">
    <location>
        <begin position="2529"/>
        <end position="2539"/>
    </location>
</feature>
<keyword evidence="4" id="KW-1185">Reference proteome</keyword>
<dbReference type="PANTHER" id="PTHR35895:SF1">
    <property type="entry name" value="LIPID-BINDING SERUM GLYCOPROTEIN C-TERMINAL DOMAIN-CONTAINING PROTEIN"/>
    <property type="match status" value="1"/>
</dbReference>
<dbReference type="KEGG" id="sgra:EX895_001889"/>
<dbReference type="InterPro" id="IPR046368">
    <property type="entry name" value="Tag1"/>
</dbReference>
<keyword evidence="2" id="KW-1133">Transmembrane helix</keyword>
<feature type="region of interest" description="Disordered" evidence="1">
    <location>
        <begin position="2487"/>
        <end position="2555"/>
    </location>
</feature>
<accession>A0A4U7L0U2</accession>
<proteinExistence type="predicted"/>
<sequence>MTDDGYGSQEALRRRSVPRHNGEPRSSSEVQYFQPGQPVGFLRARGTAYEKKYLSRKLGCCCLFVAPFMLVVVLAITFFPILYALANHTLHTAVLHIYQSNVTSPGNTSFPITLEGQVKKVGIFPARLFFREPVQVWWVLPPKPGQLASPGNLEEVNLGQMWFDSIGAAAGHARIKQATNFEIHNVEAFGEFAKFLITQPEFTWKINCSSVHVEAFGFLPTYKNLVFNKHVVVKGFNNFERVKVLDFQIPGSDPQGGVTISATVSLFNPSPFGFQLGTLDVALFYQGMYLGPAGTTDLNVTSGFNVATLTGRLLPQTDNATALELLGIVFTDYINGQTVPTLARGVSARQNNGESVGWLSEGISALELKVPLRSPVPINPIKGLNIGSLSLAFTPETAYSPIAFSSAIEAELALPFGIPLSIVNSANSFTILYQGVQVGTINSAYSNATTQLTVINSANAAGTVNLTLPPSPLTLANETQAARTELELFTNYLTLTNGTAIRVQGASKAITDTPLGRVVLDGILFDVDSGLLGLQGLAAYPTIINQVDATGGTPQGINLMVATTLVNPSNLNLSLGDSSFQLVNHDIIGVVTIPNLNLMPGRNDVNATASFDANASPYGLEALNRYISGQDTDIEINGFSGSTNIASLRSALSQIKLKTTLPGLKATLIKNANLTVLETTGVTDNIANATVFLANPFTTPLTVDHIRANVTSHGIYVASIDTPLNFVAAGHAVTQSPPVPLGLNLYPPDLFGLVRALAVQSGQDPVYVDALVQLGGYTMTPATSANSRRWLAEEDQQFTHDANNDLAGLTMVGSNNFQALVGAEHLSQRGLEQSHWLQKRANMFTGFDLPSYVDRAFRSATANLEIVAGASIGDYATTFTLAQQDVPLGTDVTLNRLLPVLARPIVQKIVDGAILNIDRVTILDPQQMTFRAALQGTITNSGPFDATLQFSGGLNVTWNGRLLGQLAMPNVSFVADIGATLEIVSEFVVADVGYLTEFTRQMVTEQSFVWNIAGENLRVAALGIEVEGVSFSKNVILSAFNGLRNSVIINSFDLPSNDPAGGIHLTAVTTIYNPSQVGVQLSRFGVNLARNSTLLGPGSVANPFVLQALATTVVPLEGRLIPQTTDQGLAVLSEVFQRFIDNINTDVTASGDYAGPADVTWLNEGIKALVFQVSLPSQSFTVLRTISINQISLFFTQPTAWSPATSSNETQAAFFLPFAFPVDIQQGGGRFIANYQNQDVAELNIPLSPSITDVTTRIVTLMFSNIPFTVYGSGHRAFSQFLADTTAGTQVTFNLHGQANTKINTASGLVSINEIPFNVDTNLLGLQNLQARPASISNLDVFHGYPSYLQINADATLFNPSHVTIGAGDVTLDVFYMGRKIGTAVINGLVLVPGTNIVPTQVRYSPQGAANVAAGQQLLENYVQGVVSTIAISGSQDTTPIESLKQALSGIRLQADIPPLNQLLITRARLVIPPNIAQTSVAQANVDLRNPFTASINILKVKADALYRGILLGHIDSDLSSAPISAPGHTTVTSRYLPLNFNLDPKTLIRFVQAAAAATNTDLGPLPPLFDQVLGQASTQTTISPYPDFNPPNCHSGNQFDVLGAVLRTVQGLQTTLNLQTSAKLDDYATNLNIVQQPVPTDTDRSVLYLLGPAGAPIVQNIVNQAVLSVRTANITGITNTGFDVSLQGSLTGTGPFDALIEFTEPLTVTWQGKNIAQLSLPSICAFANVGVPDLSTSGHLTITNLGAFTDFATYILHNPSFQWTVSSQHLRLRALDIIFSDVVFSKTIDFKAFNGLPGVTASDFNVYGETSNSLLIRAGASIPNPATLGIQLDTANFEIFFMGTDIGPVHGSNVFLPALGTINTTLEGAITSKSGRDLQNTGILFSNFLQGRTQIIQVRGVSVVTQANGNQPVNWLSTAFKTLSLDVALPGHIYKLIFSIIISDFTIFVQGDPANSYVVPTSSNLTLATFANPFTFSLQPIQVTSHINLSYANGNTAYLNLPPTNVDAGVSHGPNDIQAIQLMWRRQDLVAVDRPNFQAFFAQLTDTARGTFVMSGSNDVVAKTVIGNIPIAAIPFSVPTSLAGVNSFNGVAKLSNAVVKSGSPDFVWVPLQVTLANPSNITVFTNEVFLPAIFRGTVVGRAEIPALGLIPGDNVVQAYFYYAPANANDSTAQEVFTLYIQPSISDGVTPQSVPLTIDGTRAPMTNLTPYDSLRPAIAGVKASTVLDGIGSRIVTHVNVYLTTETVLTGLANLLLGGTTLPVVEIDLTARNDLGANLYIIALQTSAKRAGTKPVDANNPDARVSFRFPTPFAVPAGASANSIRVPNVVLPKGLLESLPLIGQNLDLYNNLPVRVGRSVSDSYLAPGLNYIELNVDTTYSLDLGGLIIPLNGPIQTIEQLLNTILQAGANLGSILEGIPNLLTQALQGNLLGGLDQEAKQVVCTLTQLTNGLTGNILEGILNDANCPNRPSSSSGLPSATVASSSTTATGAASSSTTATSASPSAAATTAPSSDRSLEPTTPAGERATPASQMPSTPTPSARVESGSLSAPSATA</sequence>
<dbReference type="GO" id="GO:0000329">
    <property type="term" value="C:fungal-type vacuole membrane"/>
    <property type="evidence" value="ECO:0007669"/>
    <property type="project" value="InterPro"/>
</dbReference>
<dbReference type="OrthoDB" id="10039566at2759"/>
<feature type="compositionally biased region" description="Polar residues" evidence="1">
    <location>
        <begin position="2546"/>
        <end position="2555"/>
    </location>
</feature>
<protein>
    <submittedName>
        <fullName evidence="3">Uncharacterized protein</fullName>
    </submittedName>
</protein>
<dbReference type="PANTHER" id="PTHR35895">
    <property type="entry name" value="CHROMOSOME 16, WHOLE GENOME SHOTGUN SEQUENCE"/>
    <property type="match status" value="1"/>
</dbReference>
<evidence type="ECO:0000256" key="1">
    <source>
        <dbReference type="SAM" id="MobiDB-lite"/>
    </source>
</evidence>
<dbReference type="InterPro" id="IPR022185">
    <property type="entry name" value="DUF3712"/>
</dbReference>
<feature type="transmembrane region" description="Helical" evidence="2">
    <location>
        <begin position="61"/>
        <end position="86"/>
    </location>
</feature>
<evidence type="ECO:0000256" key="2">
    <source>
        <dbReference type="SAM" id="Phobius"/>
    </source>
</evidence>
<dbReference type="Pfam" id="PF12505">
    <property type="entry name" value="DUF3712"/>
    <property type="match status" value="6"/>
</dbReference>
<dbReference type="EMBL" id="SRRM01000005">
    <property type="protein sequence ID" value="TKY89358.1"/>
    <property type="molecule type" value="Genomic_DNA"/>
</dbReference>
<dbReference type="Proteomes" id="UP000306050">
    <property type="component" value="Chromosome SGRAM_12"/>
</dbReference>